<keyword evidence="2" id="KW-1185">Reference proteome</keyword>
<proteinExistence type="predicted"/>
<organism evidence="1 2">
    <name type="scientific">Miscanthus lutarioriparius</name>
    <dbReference type="NCBI Taxonomy" id="422564"/>
    <lineage>
        <taxon>Eukaryota</taxon>
        <taxon>Viridiplantae</taxon>
        <taxon>Streptophyta</taxon>
        <taxon>Embryophyta</taxon>
        <taxon>Tracheophyta</taxon>
        <taxon>Spermatophyta</taxon>
        <taxon>Magnoliopsida</taxon>
        <taxon>Liliopsida</taxon>
        <taxon>Poales</taxon>
        <taxon>Poaceae</taxon>
        <taxon>PACMAD clade</taxon>
        <taxon>Panicoideae</taxon>
        <taxon>Andropogonodae</taxon>
        <taxon>Andropogoneae</taxon>
        <taxon>Saccharinae</taxon>
        <taxon>Miscanthus</taxon>
    </lineage>
</organism>
<comment type="caution">
    <text evidence="1">The sequence shown here is derived from an EMBL/GenBank/DDBJ whole genome shotgun (WGS) entry which is preliminary data.</text>
</comment>
<evidence type="ECO:0000313" key="1">
    <source>
        <dbReference type="EMBL" id="CAD6262606.1"/>
    </source>
</evidence>
<name>A0A811R0M7_9POAL</name>
<evidence type="ECO:0000313" key="2">
    <source>
        <dbReference type="Proteomes" id="UP000604825"/>
    </source>
</evidence>
<accession>A0A811R0M7</accession>
<protein>
    <submittedName>
        <fullName evidence="1">Uncharacterized protein</fullName>
    </submittedName>
</protein>
<dbReference type="EMBL" id="CAJGYO010000012">
    <property type="protein sequence ID" value="CAD6262606.1"/>
    <property type="molecule type" value="Genomic_DNA"/>
</dbReference>
<dbReference type="AlphaFoldDB" id="A0A811R0M7"/>
<reference evidence="1" key="1">
    <citation type="submission" date="2020-10" db="EMBL/GenBank/DDBJ databases">
        <authorList>
            <person name="Han B."/>
            <person name="Lu T."/>
            <person name="Zhao Q."/>
            <person name="Huang X."/>
            <person name="Zhao Y."/>
        </authorList>
    </citation>
    <scope>NUCLEOTIDE SEQUENCE</scope>
</reference>
<dbReference type="Proteomes" id="UP000604825">
    <property type="component" value="Unassembled WGS sequence"/>
</dbReference>
<sequence length="96" mass="10360">MADTTLCKRLGLPCDSCQWSTPLRCLSDSAFLSSHSGDEFGVASPSRALAPSLIYYAKERERIAALQMWLDELSTDTAVLESLEQRGAALGPAPGR</sequence>
<gene>
    <name evidence="1" type="ORF">NCGR_LOCUS45944</name>
</gene>